<keyword evidence="3" id="KW-1185">Reference proteome</keyword>
<evidence type="ECO:0000313" key="3">
    <source>
        <dbReference type="Proteomes" id="UP001054837"/>
    </source>
</evidence>
<dbReference type="AlphaFoldDB" id="A0AAV4V1H1"/>
<reference evidence="2 3" key="1">
    <citation type="submission" date="2021-06" db="EMBL/GenBank/DDBJ databases">
        <title>Caerostris darwini draft genome.</title>
        <authorList>
            <person name="Kono N."/>
            <person name="Arakawa K."/>
        </authorList>
    </citation>
    <scope>NUCLEOTIDE SEQUENCE [LARGE SCALE GENOMIC DNA]</scope>
</reference>
<feature type="compositionally biased region" description="Polar residues" evidence="1">
    <location>
        <begin position="1"/>
        <end position="20"/>
    </location>
</feature>
<comment type="caution">
    <text evidence="2">The sequence shown here is derived from an EMBL/GenBank/DDBJ whole genome shotgun (WGS) entry which is preliminary data.</text>
</comment>
<evidence type="ECO:0000313" key="2">
    <source>
        <dbReference type="EMBL" id="GIY63986.1"/>
    </source>
</evidence>
<feature type="region of interest" description="Disordered" evidence="1">
    <location>
        <begin position="1"/>
        <end position="23"/>
    </location>
</feature>
<gene>
    <name evidence="2" type="ORF">CDAR_61391</name>
</gene>
<accession>A0AAV4V1H1</accession>
<protein>
    <submittedName>
        <fullName evidence="2">Uncharacterized protein</fullName>
    </submittedName>
</protein>
<name>A0AAV4V1H1_9ARAC</name>
<organism evidence="2 3">
    <name type="scientific">Caerostris darwini</name>
    <dbReference type="NCBI Taxonomy" id="1538125"/>
    <lineage>
        <taxon>Eukaryota</taxon>
        <taxon>Metazoa</taxon>
        <taxon>Ecdysozoa</taxon>
        <taxon>Arthropoda</taxon>
        <taxon>Chelicerata</taxon>
        <taxon>Arachnida</taxon>
        <taxon>Araneae</taxon>
        <taxon>Araneomorphae</taxon>
        <taxon>Entelegynae</taxon>
        <taxon>Araneoidea</taxon>
        <taxon>Araneidae</taxon>
        <taxon>Caerostris</taxon>
    </lineage>
</organism>
<evidence type="ECO:0000256" key="1">
    <source>
        <dbReference type="SAM" id="MobiDB-lite"/>
    </source>
</evidence>
<proteinExistence type="predicted"/>
<sequence length="125" mass="14702">MKEDTTAGSTLSTQVPSDGTSFRDRNNALEEHVAFSMFLERMLKRIRRFRLAATVLDFCSEFNSRERFDLKDIRNIFFTKRKSKVINELRGFSDKIGKASETFDIIKSSIQDNCQKYKDFSRNFY</sequence>
<dbReference type="Proteomes" id="UP001054837">
    <property type="component" value="Unassembled WGS sequence"/>
</dbReference>
<dbReference type="EMBL" id="BPLQ01012252">
    <property type="protein sequence ID" value="GIY63986.1"/>
    <property type="molecule type" value="Genomic_DNA"/>
</dbReference>